<organism evidence="6 7">
    <name type="scientific">Streptomyces qinglanensis</name>
    <dbReference type="NCBI Taxonomy" id="943816"/>
    <lineage>
        <taxon>Bacteria</taxon>
        <taxon>Bacillati</taxon>
        <taxon>Actinomycetota</taxon>
        <taxon>Actinomycetes</taxon>
        <taxon>Kitasatosporales</taxon>
        <taxon>Streptomycetaceae</taxon>
        <taxon>Streptomyces</taxon>
    </lineage>
</organism>
<accession>A0A1E7K6R2</accession>
<dbReference type="SUPFAM" id="SSF53955">
    <property type="entry name" value="Lysozyme-like"/>
    <property type="match status" value="1"/>
</dbReference>
<feature type="domain" description="NlpC/P60" evidence="5">
    <location>
        <begin position="206"/>
        <end position="343"/>
    </location>
</feature>
<comment type="caution">
    <text evidence="6">The sequence shown here is derived from an EMBL/GenBank/DDBJ whole genome shotgun (WGS) entry which is preliminary data.</text>
</comment>
<keyword evidence="2" id="KW-0645">Protease</keyword>
<dbReference type="EMBL" id="LJGV01000022">
    <property type="protein sequence ID" value="OEU99617.1"/>
    <property type="molecule type" value="Genomic_DNA"/>
</dbReference>
<dbReference type="PATRIC" id="fig|943816.4.peg.3389"/>
<reference evidence="6 7" key="1">
    <citation type="journal article" date="2016" name="Front. Microbiol.">
        <title>Comparative Genomics Analysis of Streptomyces Species Reveals Their Adaptation to the Marine Environment and Their Diversity at the Genomic Level.</title>
        <authorList>
            <person name="Tian X."/>
            <person name="Zhang Z."/>
            <person name="Yang T."/>
            <person name="Chen M."/>
            <person name="Li J."/>
            <person name="Chen F."/>
            <person name="Yang J."/>
            <person name="Li W."/>
            <person name="Zhang B."/>
            <person name="Zhang Z."/>
            <person name="Wu J."/>
            <person name="Zhang C."/>
            <person name="Long L."/>
            <person name="Xiao J."/>
        </authorList>
    </citation>
    <scope>NUCLEOTIDE SEQUENCE [LARGE SCALE GENOMIC DNA]</scope>
    <source>
        <strain evidence="6 7">SCSIO M10379</strain>
    </source>
</reference>
<dbReference type="GO" id="GO:0008234">
    <property type="term" value="F:cysteine-type peptidase activity"/>
    <property type="evidence" value="ECO:0007669"/>
    <property type="project" value="UniProtKB-KW"/>
</dbReference>
<dbReference type="Gene3D" id="3.90.1720.10">
    <property type="entry name" value="endopeptidase domain like (from Nostoc punctiforme)"/>
    <property type="match status" value="1"/>
</dbReference>
<evidence type="ECO:0000256" key="3">
    <source>
        <dbReference type="ARBA" id="ARBA00022801"/>
    </source>
</evidence>
<dbReference type="RefSeq" id="WP_069992421.1">
    <property type="nucleotide sequence ID" value="NZ_LJGV01000022.1"/>
</dbReference>
<dbReference type="AlphaFoldDB" id="A0A1E7K6R2"/>
<dbReference type="Pfam" id="PF01464">
    <property type="entry name" value="SLT"/>
    <property type="match status" value="1"/>
</dbReference>
<comment type="similarity">
    <text evidence="1">Belongs to the peptidase C40 family.</text>
</comment>
<sequence length="343" mass="35550">MPATALRVAGGVAAGLLAMLVGLSVVAAAEEEEAGAPVGLVTTLDSRSVPPEYVAWVERAGHECAEVSAPLIAAQIDAESGWNATARSHAGAQGLSQFLPGTWKTWGVDAAGRDGSSEPDGTADPFTPGDAIMTQARYDCWLAKKVAPLGNGADLTRLLLAAYNAGPGAVQEFGGLPPYPETQSYVTRIIAAMTGYSGGTADEEGGPFGDRVVAYAKKWLGTPYAWGGGGPEGPSRGFAQGADTVGFDCSSLVQAAVYHASGGRTLLPRTSQVQVTAGEPVDRDALRPGDVIGFDLHGSFDHIGIYIGNGQFIHAPKTGDVVKISRLGDSYYTSRPQKVRRFG</sequence>
<dbReference type="InterPro" id="IPR000064">
    <property type="entry name" value="NLP_P60_dom"/>
</dbReference>
<dbReference type="SUPFAM" id="SSF54001">
    <property type="entry name" value="Cysteine proteinases"/>
    <property type="match status" value="1"/>
</dbReference>
<dbReference type="CDD" id="cd13399">
    <property type="entry name" value="Slt35-like"/>
    <property type="match status" value="1"/>
</dbReference>
<evidence type="ECO:0000256" key="1">
    <source>
        <dbReference type="ARBA" id="ARBA00007074"/>
    </source>
</evidence>
<dbReference type="Gene3D" id="1.10.530.10">
    <property type="match status" value="1"/>
</dbReference>
<dbReference type="PROSITE" id="PS51935">
    <property type="entry name" value="NLPC_P60"/>
    <property type="match status" value="1"/>
</dbReference>
<dbReference type="Proteomes" id="UP000175829">
    <property type="component" value="Unassembled WGS sequence"/>
</dbReference>
<name>A0A1E7K6R2_9ACTN</name>
<evidence type="ECO:0000256" key="4">
    <source>
        <dbReference type="ARBA" id="ARBA00022807"/>
    </source>
</evidence>
<dbReference type="GO" id="GO:0006508">
    <property type="term" value="P:proteolysis"/>
    <property type="evidence" value="ECO:0007669"/>
    <property type="project" value="UniProtKB-KW"/>
</dbReference>
<evidence type="ECO:0000259" key="5">
    <source>
        <dbReference type="PROSITE" id="PS51935"/>
    </source>
</evidence>
<evidence type="ECO:0000256" key="2">
    <source>
        <dbReference type="ARBA" id="ARBA00022670"/>
    </source>
</evidence>
<gene>
    <name evidence="6" type="ORF">AN217_19410</name>
</gene>
<proteinExistence type="inferred from homology"/>
<dbReference type="Pfam" id="PF00877">
    <property type="entry name" value="NLPC_P60"/>
    <property type="match status" value="1"/>
</dbReference>
<protein>
    <recommendedName>
        <fullName evidence="5">NlpC/P60 domain-containing protein</fullName>
    </recommendedName>
</protein>
<dbReference type="InterPro" id="IPR051202">
    <property type="entry name" value="Peptidase_C40"/>
</dbReference>
<dbReference type="PANTHER" id="PTHR47053">
    <property type="entry name" value="MUREIN DD-ENDOPEPTIDASE MEPH-RELATED"/>
    <property type="match status" value="1"/>
</dbReference>
<dbReference type="PANTHER" id="PTHR47053:SF1">
    <property type="entry name" value="MUREIN DD-ENDOPEPTIDASE MEPH-RELATED"/>
    <property type="match status" value="1"/>
</dbReference>
<keyword evidence="3" id="KW-0378">Hydrolase</keyword>
<dbReference type="InterPro" id="IPR023346">
    <property type="entry name" value="Lysozyme-like_dom_sf"/>
</dbReference>
<dbReference type="InterPro" id="IPR008258">
    <property type="entry name" value="Transglycosylase_SLT_dom_1"/>
</dbReference>
<evidence type="ECO:0000313" key="7">
    <source>
        <dbReference type="Proteomes" id="UP000175829"/>
    </source>
</evidence>
<keyword evidence="4" id="KW-0788">Thiol protease</keyword>
<dbReference type="InterPro" id="IPR038765">
    <property type="entry name" value="Papain-like_cys_pep_sf"/>
</dbReference>
<evidence type="ECO:0000313" key="6">
    <source>
        <dbReference type="EMBL" id="OEU99617.1"/>
    </source>
</evidence>